<reference evidence="5" key="1">
    <citation type="journal article" date="2017" name="Nat. Commun.">
        <title>The asparagus genome sheds light on the origin and evolution of a young Y chromosome.</title>
        <authorList>
            <person name="Harkess A."/>
            <person name="Zhou J."/>
            <person name="Xu C."/>
            <person name="Bowers J.E."/>
            <person name="Van der Hulst R."/>
            <person name="Ayyampalayam S."/>
            <person name="Mercati F."/>
            <person name="Riccardi P."/>
            <person name="McKain M.R."/>
            <person name="Kakrana A."/>
            <person name="Tang H."/>
            <person name="Ray J."/>
            <person name="Groenendijk J."/>
            <person name="Arikit S."/>
            <person name="Mathioni S.M."/>
            <person name="Nakano M."/>
            <person name="Shan H."/>
            <person name="Telgmann-Rauber A."/>
            <person name="Kanno A."/>
            <person name="Yue Z."/>
            <person name="Chen H."/>
            <person name="Li W."/>
            <person name="Chen Y."/>
            <person name="Xu X."/>
            <person name="Zhang Y."/>
            <person name="Luo S."/>
            <person name="Chen H."/>
            <person name="Gao J."/>
            <person name="Mao Z."/>
            <person name="Pires J.C."/>
            <person name="Luo M."/>
            <person name="Kudrna D."/>
            <person name="Wing R.A."/>
            <person name="Meyers B.C."/>
            <person name="Yi K."/>
            <person name="Kong H."/>
            <person name="Lavrijsen P."/>
            <person name="Sunseri F."/>
            <person name="Falavigna A."/>
            <person name="Ye Y."/>
            <person name="Leebens-Mack J.H."/>
            <person name="Chen G."/>
        </authorList>
    </citation>
    <scope>NUCLEOTIDE SEQUENCE [LARGE SCALE GENOMIC DNA]</scope>
    <source>
        <strain evidence="5">cv. DH0086</strain>
    </source>
</reference>
<sequence>MKYSRFISLLLLISFLTLILVSKSSVNAETDEQYWKKREEEAEIVARASYVPDPFSVTNSFNAAVHKMPIKRARGIKCKYSTYIFSTILSNGGFTSIIHAI</sequence>
<accession>A0A5P1FPN4</accession>
<name>A0A5P1FPN4_ASPOF</name>
<keyword evidence="5" id="KW-1185">Reference proteome</keyword>
<evidence type="ECO:0000313" key="4">
    <source>
        <dbReference type="EMBL" id="ONK80072.1"/>
    </source>
</evidence>
<dbReference type="AlphaFoldDB" id="A0A5P1FPN4"/>
<evidence type="ECO:0000256" key="2">
    <source>
        <dbReference type="SAM" id="SignalP"/>
    </source>
</evidence>
<evidence type="ECO:0000256" key="1">
    <source>
        <dbReference type="ARBA" id="ARBA00010980"/>
    </source>
</evidence>
<feature type="domain" description="Pectate lyase N-terminal" evidence="3">
    <location>
        <begin position="29"/>
        <end position="67"/>
    </location>
</feature>
<dbReference type="GO" id="GO:0030570">
    <property type="term" value="F:pectate lyase activity"/>
    <property type="evidence" value="ECO:0007669"/>
    <property type="project" value="InterPro"/>
</dbReference>
<dbReference type="Gramene" id="ONK80072">
    <property type="protein sequence ID" value="ONK80072"/>
    <property type="gene ID" value="A4U43_C01F13590"/>
</dbReference>
<protein>
    <recommendedName>
        <fullName evidence="3">Pectate lyase N-terminal domain-containing protein</fullName>
    </recommendedName>
</protein>
<gene>
    <name evidence="4" type="ORF">A4U43_C01F13590</name>
</gene>
<dbReference type="EMBL" id="CM007381">
    <property type="protein sequence ID" value="ONK80072.1"/>
    <property type="molecule type" value="Genomic_DNA"/>
</dbReference>
<dbReference type="Proteomes" id="UP000243459">
    <property type="component" value="Chromosome 1"/>
</dbReference>
<keyword evidence="2" id="KW-0732">Signal</keyword>
<organism evidence="4 5">
    <name type="scientific">Asparagus officinalis</name>
    <name type="common">Garden asparagus</name>
    <dbReference type="NCBI Taxonomy" id="4686"/>
    <lineage>
        <taxon>Eukaryota</taxon>
        <taxon>Viridiplantae</taxon>
        <taxon>Streptophyta</taxon>
        <taxon>Embryophyta</taxon>
        <taxon>Tracheophyta</taxon>
        <taxon>Spermatophyta</taxon>
        <taxon>Magnoliopsida</taxon>
        <taxon>Liliopsida</taxon>
        <taxon>Asparagales</taxon>
        <taxon>Asparagaceae</taxon>
        <taxon>Asparagoideae</taxon>
        <taxon>Asparagus</taxon>
    </lineage>
</organism>
<evidence type="ECO:0000313" key="5">
    <source>
        <dbReference type="Proteomes" id="UP000243459"/>
    </source>
</evidence>
<comment type="similarity">
    <text evidence="1">Belongs to the polysaccharide lyase 1 family.</text>
</comment>
<evidence type="ECO:0000259" key="3">
    <source>
        <dbReference type="Pfam" id="PF04431"/>
    </source>
</evidence>
<proteinExistence type="inferred from homology"/>
<feature type="signal peptide" evidence="2">
    <location>
        <begin position="1"/>
        <end position="28"/>
    </location>
</feature>
<feature type="chain" id="PRO_5024312008" description="Pectate lyase N-terminal domain-containing protein" evidence="2">
    <location>
        <begin position="29"/>
        <end position="101"/>
    </location>
</feature>
<dbReference type="Pfam" id="PF04431">
    <property type="entry name" value="Pec_lyase_N"/>
    <property type="match status" value="1"/>
</dbReference>
<dbReference type="InterPro" id="IPR007524">
    <property type="entry name" value="Pec_lyase_N"/>
</dbReference>